<proteinExistence type="predicted"/>
<organism evidence="1 2">
    <name type="scientific">Cupriavidus lacunae</name>
    <dbReference type="NCBI Taxonomy" id="2666307"/>
    <lineage>
        <taxon>Bacteria</taxon>
        <taxon>Pseudomonadati</taxon>
        <taxon>Pseudomonadota</taxon>
        <taxon>Betaproteobacteria</taxon>
        <taxon>Burkholderiales</taxon>
        <taxon>Burkholderiaceae</taxon>
        <taxon>Cupriavidus</taxon>
    </lineage>
</organism>
<comment type="caution">
    <text evidence="1">The sequence shown here is derived from an EMBL/GenBank/DDBJ whole genome shotgun (WGS) entry which is preliminary data.</text>
</comment>
<reference evidence="2" key="1">
    <citation type="submission" date="2018-06" db="EMBL/GenBank/DDBJ databases">
        <authorList>
            <person name="Feng T."/>
            <person name="Jeon C.O."/>
        </authorList>
    </citation>
    <scope>NUCLEOTIDE SEQUENCE [LARGE SCALE GENOMIC DNA]</scope>
    <source>
        <strain evidence="2">S23</strain>
    </source>
</reference>
<protein>
    <submittedName>
        <fullName evidence="1">Uncharacterized protein</fullName>
    </submittedName>
</protein>
<name>A0A370MY97_9BURK</name>
<sequence>MDETSFYRISSDWQISQSGLELVEEARGRDLGTLRWPGKGVEVRQPSLKMGGRMIALPNRTVAAPLAEMFERRSDVLAFYPQPFEHEIQLRDQSGMTLARFTHKPAFLLILADGPVVIDVRNEGYLVGQAARGRVHKDEESPYAWHYPDLERYYRDKGLAYELHSDAEIPYPWVVNQRDLDRYRVSSDPGLTDEGRKQIADLFAVMPIIPMDMLRDRFDIPVDMVKRGIVAGVLHADLLHFSLSGTPAPEIVADLRYLPVVQIRVPERSLVPMAVRDGVYVGMEFDFDGQGFVVVRVDGDWVLAHGGGHYERQFPLEVVQYAVRNTTGRQPSEASLSAGRAMLTTYNSKVIAKAIENWDRVLRDDPIVPAKGVREKGGNMSDSERREHGVAPVIPWRPDMAAAGVGLMEITPMTTGAQQRPRARQYFPEWHEALVRGAIEDAYFHGGRPTFRTMYLLYLSRLFEDRETPPRPMGFTAFRSRIQAHLILHPAHRRGRGRYRRCKSRWCVK</sequence>
<evidence type="ECO:0000313" key="2">
    <source>
        <dbReference type="Proteomes" id="UP000255165"/>
    </source>
</evidence>
<dbReference type="AlphaFoldDB" id="A0A370MY97"/>
<dbReference type="Proteomes" id="UP000255165">
    <property type="component" value="Unassembled WGS sequence"/>
</dbReference>
<dbReference type="EMBL" id="QKWJ01000149">
    <property type="protein sequence ID" value="RDJ98350.1"/>
    <property type="molecule type" value="Genomic_DNA"/>
</dbReference>
<evidence type="ECO:0000313" key="1">
    <source>
        <dbReference type="EMBL" id="RDJ98350.1"/>
    </source>
</evidence>
<keyword evidence="2" id="KW-1185">Reference proteome</keyword>
<gene>
    <name evidence="1" type="ORF">DN412_41140</name>
</gene>
<accession>A0A370MY97</accession>